<protein>
    <submittedName>
        <fullName evidence="3">Doublecortin domain-containing protein 2</fullName>
    </submittedName>
</protein>
<dbReference type="PROSITE" id="PS50309">
    <property type="entry name" value="DC"/>
    <property type="match status" value="1"/>
</dbReference>
<name>A0AAE1LM24_9NEOP</name>
<evidence type="ECO:0000313" key="4">
    <source>
        <dbReference type="Proteomes" id="UP001219518"/>
    </source>
</evidence>
<dbReference type="CDD" id="cd01617">
    <property type="entry name" value="DCX"/>
    <property type="match status" value="1"/>
</dbReference>
<dbReference type="GO" id="GO:0005815">
    <property type="term" value="C:microtubule organizing center"/>
    <property type="evidence" value="ECO:0007669"/>
    <property type="project" value="TreeGrafter"/>
</dbReference>
<evidence type="ECO:0000256" key="1">
    <source>
        <dbReference type="SAM" id="MobiDB-lite"/>
    </source>
</evidence>
<dbReference type="GO" id="GO:0035556">
    <property type="term" value="P:intracellular signal transduction"/>
    <property type="evidence" value="ECO:0007669"/>
    <property type="project" value="InterPro"/>
</dbReference>
<dbReference type="GO" id="GO:0005874">
    <property type="term" value="C:microtubule"/>
    <property type="evidence" value="ECO:0007669"/>
    <property type="project" value="TreeGrafter"/>
</dbReference>
<dbReference type="Gene3D" id="3.10.20.230">
    <property type="entry name" value="Doublecortin domain"/>
    <property type="match status" value="1"/>
</dbReference>
<dbReference type="EMBL" id="JAHWGI010001196">
    <property type="protein sequence ID" value="KAK3924693.1"/>
    <property type="molecule type" value="Genomic_DNA"/>
</dbReference>
<dbReference type="AlphaFoldDB" id="A0AAE1LM24"/>
<proteinExistence type="predicted"/>
<dbReference type="InterPro" id="IPR036572">
    <property type="entry name" value="Doublecortin_dom_sf"/>
</dbReference>
<dbReference type="Proteomes" id="UP001219518">
    <property type="component" value="Unassembled WGS sequence"/>
</dbReference>
<keyword evidence="4" id="KW-1185">Reference proteome</keyword>
<reference evidence="3" key="2">
    <citation type="journal article" date="2023" name="BMC Genomics">
        <title>Pest status, molecular evolution, and epigenetic factors derived from the genome assembly of Frankliniella fusca, a thysanopteran phytovirus vector.</title>
        <authorList>
            <person name="Catto M.A."/>
            <person name="Labadie P.E."/>
            <person name="Jacobson A.L."/>
            <person name="Kennedy G.G."/>
            <person name="Srinivasan R."/>
            <person name="Hunt B.G."/>
        </authorList>
    </citation>
    <scope>NUCLEOTIDE SEQUENCE</scope>
    <source>
        <strain evidence="3">PL_HMW_Pooled</strain>
    </source>
</reference>
<dbReference type="InterPro" id="IPR003533">
    <property type="entry name" value="Doublecortin_dom"/>
</dbReference>
<accession>A0AAE1LM24</accession>
<dbReference type="PANTHER" id="PTHR23004">
    <property type="entry name" value="DOUBLECORTIN DOMAIN CONTAINING 2"/>
    <property type="match status" value="1"/>
</dbReference>
<dbReference type="SUPFAM" id="SSF89837">
    <property type="entry name" value="Doublecortin (DC)"/>
    <property type="match status" value="1"/>
</dbReference>
<evidence type="ECO:0000313" key="3">
    <source>
        <dbReference type="EMBL" id="KAK3924693.1"/>
    </source>
</evidence>
<dbReference type="Pfam" id="PF03607">
    <property type="entry name" value="DCX"/>
    <property type="match status" value="1"/>
</dbReference>
<evidence type="ECO:0000259" key="2">
    <source>
        <dbReference type="PROSITE" id="PS50309"/>
    </source>
</evidence>
<dbReference type="PANTHER" id="PTHR23004:SF11">
    <property type="entry name" value="PROTEIN RPI-1"/>
    <property type="match status" value="1"/>
</dbReference>
<feature type="compositionally biased region" description="Basic and acidic residues" evidence="1">
    <location>
        <begin position="227"/>
        <end position="241"/>
    </location>
</feature>
<sequence>MLNCSKVSVVPQSVAHKNHDRWPKPAYSIRLLAVAGCGSRVSIAPVQAQHVKHTRAADRPAPPPPCRAILPQSGGSPEVPESQADARALALPLRERQYLCSAPGRPYSSRACARPTRGSDMTRGRSSFTVTKLMSPEVGKWVTVNVNGNMHHMAKILISPYTMRQFENLLSHLTEKLKPPFGAVWRIFTEDGVEIRDLEDIVGGQTYIASGRAKPMFPPVRTKGRGRRESARPGRERELRSHSAVGSLGGGGSGGGGGGGETRRGSGSTSAHAAHHVLDAASDTNVKQKHA</sequence>
<comment type="caution">
    <text evidence="3">The sequence shown here is derived from an EMBL/GenBank/DDBJ whole genome shotgun (WGS) entry which is preliminary data.</text>
</comment>
<reference evidence="3" key="1">
    <citation type="submission" date="2021-07" db="EMBL/GenBank/DDBJ databases">
        <authorList>
            <person name="Catto M.A."/>
            <person name="Jacobson A."/>
            <person name="Kennedy G."/>
            <person name="Labadie P."/>
            <person name="Hunt B.G."/>
            <person name="Srinivasan R."/>
        </authorList>
    </citation>
    <scope>NUCLEOTIDE SEQUENCE</scope>
    <source>
        <strain evidence="3">PL_HMW_Pooled</strain>
        <tissue evidence="3">Head</tissue>
    </source>
</reference>
<feature type="domain" description="Doublecortin" evidence="2">
    <location>
        <begin position="140"/>
        <end position="223"/>
    </location>
</feature>
<dbReference type="SMART" id="SM00537">
    <property type="entry name" value="DCX"/>
    <property type="match status" value="1"/>
</dbReference>
<feature type="region of interest" description="Disordered" evidence="1">
    <location>
        <begin position="213"/>
        <end position="291"/>
    </location>
</feature>
<feature type="non-terminal residue" evidence="3">
    <location>
        <position position="1"/>
    </location>
</feature>
<organism evidence="3 4">
    <name type="scientific">Frankliniella fusca</name>
    <dbReference type="NCBI Taxonomy" id="407009"/>
    <lineage>
        <taxon>Eukaryota</taxon>
        <taxon>Metazoa</taxon>
        <taxon>Ecdysozoa</taxon>
        <taxon>Arthropoda</taxon>
        <taxon>Hexapoda</taxon>
        <taxon>Insecta</taxon>
        <taxon>Pterygota</taxon>
        <taxon>Neoptera</taxon>
        <taxon>Paraneoptera</taxon>
        <taxon>Thysanoptera</taxon>
        <taxon>Terebrantia</taxon>
        <taxon>Thripoidea</taxon>
        <taxon>Thripidae</taxon>
        <taxon>Frankliniella</taxon>
    </lineage>
</organism>
<gene>
    <name evidence="3" type="ORF">KUF71_012827</name>
</gene>
<feature type="compositionally biased region" description="Gly residues" evidence="1">
    <location>
        <begin position="247"/>
        <end position="260"/>
    </location>
</feature>